<dbReference type="SUPFAM" id="SSF103473">
    <property type="entry name" value="MFS general substrate transporter"/>
    <property type="match status" value="1"/>
</dbReference>
<dbReference type="PANTHER" id="PTHR48021:SF1">
    <property type="entry name" value="GH07001P-RELATED"/>
    <property type="match status" value="1"/>
</dbReference>
<organism evidence="11 12">
    <name type="scientific">Psylliodes chrysocephalus</name>
    <dbReference type="NCBI Taxonomy" id="3402493"/>
    <lineage>
        <taxon>Eukaryota</taxon>
        <taxon>Metazoa</taxon>
        <taxon>Ecdysozoa</taxon>
        <taxon>Arthropoda</taxon>
        <taxon>Hexapoda</taxon>
        <taxon>Insecta</taxon>
        <taxon>Pterygota</taxon>
        <taxon>Neoptera</taxon>
        <taxon>Endopterygota</taxon>
        <taxon>Coleoptera</taxon>
        <taxon>Polyphaga</taxon>
        <taxon>Cucujiformia</taxon>
        <taxon>Chrysomeloidea</taxon>
        <taxon>Chrysomelidae</taxon>
        <taxon>Galerucinae</taxon>
        <taxon>Alticini</taxon>
        <taxon>Psylliodes</taxon>
    </lineage>
</organism>
<sequence>MERARLFPQYKPALIVCLGGYAYGTALAWTSNITDGLENGVLNGMIMNYAQLSWAASAFAFGAMFSSLGIGFGADAKGRKFALLLTVIPFTVGWILILLSSNIYMICLGRFLTGLGGGGINVVAPMYTTEIAQTHLRGSFSIMVQLFVSLGVLHSMVLGWALPIFYFNVACMTFPVVFGLCFWFQPETPYYYLKKGKKEEAENSFKRLRGKEYDFSVELKYFNLEIEELKSGQNSTKFMKVLKTKSQIKATIICFMLMFFQQFSGIAPVLFYTKDIFINSSTPVPPYLGVIITGVVGLLGTASSVWLIDRIGRILLLNISAALCAVGAFLLGLFFTFKIKLDEDDVRKVSYFLPILATVIFLFGFNLGLGPIPWLTCSELLSVLIRAKLSSIIGAFHWLLIFLITKFYLDASEIHGIDNTFYIFMSISFGCILFVSIIIPEASHRTYVEVLPYLENFFLQ</sequence>
<keyword evidence="2" id="KW-0813">Transport</keyword>
<feature type="transmembrane region" description="Helical" evidence="9">
    <location>
        <begin position="103"/>
        <end position="124"/>
    </location>
</feature>
<comment type="subcellular location">
    <subcellularLocation>
        <location evidence="1">Cell membrane</location>
        <topology evidence="1">Multi-pass membrane protein</topology>
    </subcellularLocation>
</comment>
<dbReference type="InterPro" id="IPR020846">
    <property type="entry name" value="MFS_dom"/>
</dbReference>
<evidence type="ECO:0000256" key="5">
    <source>
        <dbReference type="ARBA" id="ARBA00022692"/>
    </source>
</evidence>
<feature type="transmembrane region" description="Helical" evidence="9">
    <location>
        <begin position="284"/>
        <end position="308"/>
    </location>
</feature>
<feature type="transmembrane region" description="Helical" evidence="9">
    <location>
        <begin position="164"/>
        <end position="184"/>
    </location>
</feature>
<dbReference type="InterPro" id="IPR003663">
    <property type="entry name" value="Sugar/inositol_transpt"/>
</dbReference>
<feature type="transmembrane region" description="Helical" evidence="9">
    <location>
        <begin position="389"/>
        <end position="409"/>
    </location>
</feature>
<keyword evidence="4" id="KW-0762">Sugar transport</keyword>
<evidence type="ECO:0000256" key="2">
    <source>
        <dbReference type="ARBA" id="ARBA00022448"/>
    </source>
</evidence>
<name>A0A9P0D769_9CUCU</name>
<keyword evidence="3" id="KW-1003">Cell membrane</keyword>
<evidence type="ECO:0000256" key="9">
    <source>
        <dbReference type="SAM" id="Phobius"/>
    </source>
</evidence>
<evidence type="ECO:0000256" key="8">
    <source>
        <dbReference type="ARBA" id="ARBA00023180"/>
    </source>
</evidence>
<dbReference type="InterPro" id="IPR005829">
    <property type="entry name" value="Sugar_transporter_CS"/>
</dbReference>
<dbReference type="GO" id="GO:0005886">
    <property type="term" value="C:plasma membrane"/>
    <property type="evidence" value="ECO:0007669"/>
    <property type="project" value="UniProtKB-SubCell"/>
</dbReference>
<keyword evidence="12" id="KW-1185">Reference proteome</keyword>
<evidence type="ECO:0000256" key="7">
    <source>
        <dbReference type="ARBA" id="ARBA00023136"/>
    </source>
</evidence>
<evidence type="ECO:0000256" key="6">
    <source>
        <dbReference type="ARBA" id="ARBA00022989"/>
    </source>
</evidence>
<dbReference type="Gene3D" id="1.20.1250.20">
    <property type="entry name" value="MFS general substrate transporter like domains"/>
    <property type="match status" value="1"/>
</dbReference>
<evidence type="ECO:0000256" key="4">
    <source>
        <dbReference type="ARBA" id="ARBA00022597"/>
    </source>
</evidence>
<evidence type="ECO:0000313" key="12">
    <source>
        <dbReference type="Proteomes" id="UP001153636"/>
    </source>
</evidence>
<feature type="transmembrane region" description="Helical" evidence="9">
    <location>
        <begin position="250"/>
        <end position="272"/>
    </location>
</feature>
<dbReference type="InterPro" id="IPR036259">
    <property type="entry name" value="MFS_trans_sf"/>
</dbReference>
<dbReference type="EMBL" id="OV651819">
    <property type="protein sequence ID" value="CAH1113114.1"/>
    <property type="molecule type" value="Genomic_DNA"/>
</dbReference>
<feature type="domain" description="Major facilitator superfamily (MFS) profile" evidence="10">
    <location>
        <begin position="12"/>
        <end position="443"/>
    </location>
</feature>
<keyword evidence="8" id="KW-0325">Glycoprotein</keyword>
<accession>A0A9P0D769</accession>
<feature type="transmembrane region" description="Helical" evidence="9">
    <location>
        <begin position="315"/>
        <end position="337"/>
    </location>
</feature>
<feature type="transmembrane region" description="Helical" evidence="9">
    <location>
        <begin position="421"/>
        <end position="439"/>
    </location>
</feature>
<keyword evidence="5 9" id="KW-0812">Transmembrane</keyword>
<protein>
    <recommendedName>
        <fullName evidence="10">Major facilitator superfamily (MFS) profile domain-containing protein</fullName>
    </recommendedName>
</protein>
<dbReference type="OrthoDB" id="6612291at2759"/>
<keyword evidence="7 9" id="KW-0472">Membrane</keyword>
<feature type="transmembrane region" description="Helical" evidence="9">
    <location>
        <begin position="136"/>
        <end position="158"/>
    </location>
</feature>
<evidence type="ECO:0000259" key="10">
    <source>
        <dbReference type="PROSITE" id="PS50850"/>
    </source>
</evidence>
<evidence type="ECO:0000313" key="11">
    <source>
        <dbReference type="EMBL" id="CAH1113114.1"/>
    </source>
</evidence>
<evidence type="ECO:0000256" key="3">
    <source>
        <dbReference type="ARBA" id="ARBA00022475"/>
    </source>
</evidence>
<dbReference type="GO" id="GO:0022857">
    <property type="term" value="F:transmembrane transporter activity"/>
    <property type="evidence" value="ECO:0007669"/>
    <property type="project" value="InterPro"/>
</dbReference>
<gene>
    <name evidence="11" type="ORF">PSYICH_LOCUS13276</name>
</gene>
<dbReference type="FunFam" id="1.20.1250.20:FF:000218">
    <property type="entry name" value="facilitated trehalose transporter Tret1"/>
    <property type="match status" value="1"/>
</dbReference>
<feature type="transmembrane region" description="Helical" evidence="9">
    <location>
        <begin position="81"/>
        <end position="97"/>
    </location>
</feature>
<dbReference type="Proteomes" id="UP001153636">
    <property type="component" value="Chromosome 7"/>
</dbReference>
<reference evidence="11" key="1">
    <citation type="submission" date="2022-01" db="EMBL/GenBank/DDBJ databases">
        <authorList>
            <person name="King R."/>
        </authorList>
    </citation>
    <scope>NUCLEOTIDE SEQUENCE</scope>
</reference>
<dbReference type="InterPro" id="IPR050549">
    <property type="entry name" value="MFS_Trehalose_Transporter"/>
</dbReference>
<feature type="transmembrane region" description="Helical" evidence="9">
    <location>
        <begin position="52"/>
        <end position="74"/>
    </location>
</feature>
<keyword evidence="6 9" id="KW-1133">Transmembrane helix</keyword>
<feature type="transmembrane region" description="Helical" evidence="9">
    <location>
        <begin position="12"/>
        <end position="32"/>
    </location>
</feature>
<evidence type="ECO:0000256" key="1">
    <source>
        <dbReference type="ARBA" id="ARBA00004651"/>
    </source>
</evidence>
<dbReference type="AlphaFoldDB" id="A0A9P0D769"/>
<dbReference type="Pfam" id="PF00083">
    <property type="entry name" value="Sugar_tr"/>
    <property type="match status" value="1"/>
</dbReference>
<dbReference type="PROSITE" id="PS50850">
    <property type="entry name" value="MFS"/>
    <property type="match status" value="1"/>
</dbReference>
<dbReference type="PRINTS" id="PR00171">
    <property type="entry name" value="SUGRTRNSPORT"/>
</dbReference>
<dbReference type="PROSITE" id="PS00217">
    <property type="entry name" value="SUGAR_TRANSPORT_2"/>
    <property type="match status" value="1"/>
</dbReference>
<proteinExistence type="predicted"/>
<dbReference type="PANTHER" id="PTHR48021">
    <property type="match status" value="1"/>
</dbReference>
<dbReference type="InterPro" id="IPR005828">
    <property type="entry name" value="MFS_sugar_transport-like"/>
</dbReference>
<feature type="transmembrane region" description="Helical" evidence="9">
    <location>
        <begin position="349"/>
        <end position="369"/>
    </location>
</feature>